<dbReference type="AlphaFoldDB" id="A0A5R9A328"/>
<organism evidence="1 2">
    <name type="scientific">Pseudomonas nitroreducens</name>
    <dbReference type="NCBI Taxonomy" id="46680"/>
    <lineage>
        <taxon>Bacteria</taxon>
        <taxon>Pseudomonadati</taxon>
        <taxon>Pseudomonadota</taxon>
        <taxon>Gammaproteobacteria</taxon>
        <taxon>Pseudomonadales</taxon>
        <taxon>Pseudomonadaceae</taxon>
        <taxon>Pseudomonas</taxon>
    </lineage>
</organism>
<dbReference type="Proteomes" id="UP000307510">
    <property type="component" value="Unassembled WGS sequence"/>
</dbReference>
<gene>
    <name evidence="1" type="ORF">FEA48_19585</name>
</gene>
<dbReference type="RefSeq" id="WP_138215275.1">
    <property type="nucleotide sequence ID" value="NZ_VASG01000005.1"/>
</dbReference>
<dbReference type="EMBL" id="VASG01000005">
    <property type="protein sequence ID" value="TLP72475.1"/>
    <property type="molecule type" value="Genomic_DNA"/>
</dbReference>
<evidence type="ECO:0000313" key="1">
    <source>
        <dbReference type="EMBL" id="TLP72475.1"/>
    </source>
</evidence>
<proteinExistence type="predicted"/>
<name>A0A5R9A328_PSENT</name>
<reference evidence="1 2" key="1">
    <citation type="submission" date="2019-05" db="EMBL/GenBank/DDBJ databases">
        <authorList>
            <person name="Moore K."/>
            <person name="O'Neill P."/>
            <person name="Farbos A."/>
            <person name="Studholme D.J."/>
        </authorList>
    </citation>
    <scope>NUCLEOTIDE SEQUENCE [LARGE SCALE GENOMIC DNA]</scope>
    <source>
        <strain evidence="1 2">DSM 9128</strain>
    </source>
</reference>
<reference evidence="2" key="2">
    <citation type="submission" date="2019-06" db="EMBL/GenBank/DDBJ databases">
        <title>AzeR, a transcriptional regulator that responds to azelaic acid in Pseudomonas nitroreducens.</title>
        <authorList>
            <person name="Bez C."/>
            <person name="Javvadi S.G."/>
            <person name="Bertani I."/>
            <person name="Devescovi G."/>
            <person name="Studholme D.J."/>
            <person name="Geller A."/>
            <person name="Levy A."/>
            <person name="Venturi V."/>
        </authorList>
    </citation>
    <scope>NUCLEOTIDE SEQUENCE [LARGE SCALE GENOMIC DNA]</scope>
    <source>
        <strain evidence="2">DSM 9128</strain>
    </source>
</reference>
<comment type="caution">
    <text evidence="1">The sequence shown here is derived from an EMBL/GenBank/DDBJ whole genome shotgun (WGS) entry which is preliminary data.</text>
</comment>
<protein>
    <submittedName>
        <fullName evidence="1">Uncharacterized protein</fullName>
    </submittedName>
</protein>
<accession>A0A5R9A328</accession>
<sequence length="83" mass="8799">MEIESQVGALPMEQLSGNADIKALNIIISGLVAQIVEGQGHSNLDIAELHALRKLSKADTTAGTAPNPMLIARFFANARDKSD</sequence>
<evidence type="ECO:0000313" key="2">
    <source>
        <dbReference type="Proteomes" id="UP000307510"/>
    </source>
</evidence>